<comment type="caution">
    <text evidence="3">The sequence shown here is derived from an EMBL/GenBank/DDBJ whole genome shotgun (WGS) entry which is preliminary data.</text>
</comment>
<evidence type="ECO:0000256" key="1">
    <source>
        <dbReference type="SAM" id="MobiDB-lite"/>
    </source>
</evidence>
<dbReference type="Proteomes" id="UP000540423">
    <property type="component" value="Unassembled WGS sequence"/>
</dbReference>
<keyword evidence="2" id="KW-0472">Membrane</keyword>
<protein>
    <submittedName>
        <fullName evidence="3">Uncharacterized protein</fullName>
    </submittedName>
</protein>
<dbReference type="RefSeq" id="WP_185026377.1">
    <property type="nucleotide sequence ID" value="NZ_BNBN01000001.1"/>
</dbReference>
<dbReference type="EMBL" id="JACHEM010000001">
    <property type="protein sequence ID" value="MBB6434111.1"/>
    <property type="molecule type" value="Genomic_DNA"/>
</dbReference>
<accession>A0A7X0HAY6</accession>
<keyword evidence="2" id="KW-0812">Transmembrane</keyword>
<evidence type="ECO:0000313" key="3">
    <source>
        <dbReference type="EMBL" id="MBB6434111.1"/>
    </source>
</evidence>
<sequence>MAGRSDPPEGIPPEGLPNSGDDDYPSVVFDESFVRAARLQESSASERVADHAPAVRPLPPAPVVPAVPAVAGNGRAHVLLLVLLVVLAFGTAIWLGVRTPVPAASDRRPEPLRATLIPLAPTGEVPGGTPAQLLRHSPAAQFRTGAEGIQLPVARGTAHFSESQVLAALTTAKDYLVQSSVDPGVLTGKALRPVRILLDPDQLEEFDASFADPRSARGERAPAGAGWLVRFDPADVALAGTARVSGTLRATEIAPDVLDVIADHTFVYPLRPATGPGRERADGASLFTVRRELRFRYDAEDLRRHRTEVVASYTVAGPHACAAGTGAPQFWQPLLAGRGAASPGVPAAKTPAPSTAPSPSTARPGTDPYTASDAVCGTLAPHTLPTPPRR</sequence>
<feature type="compositionally biased region" description="Low complexity" evidence="1">
    <location>
        <begin position="346"/>
        <end position="362"/>
    </location>
</feature>
<keyword evidence="2" id="KW-1133">Transmembrane helix</keyword>
<gene>
    <name evidence="3" type="ORF">HNQ79_000549</name>
</gene>
<feature type="transmembrane region" description="Helical" evidence="2">
    <location>
        <begin position="78"/>
        <end position="97"/>
    </location>
</feature>
<reference evidence="3 4" key="1">
    <citation type="submission" date="2020-08" db="EMBL/GenBank/DDBJ databases">
        <title>Genomic Encyclopedia of Type Strains, Phase IV (KMG-IV): sequencing the most valuable type-strain genomes for metagenomic binning, comparative biology and taxonomic classification.</title>
        <authorList>
            <person name="Goeker M."/>
        </authorList>
    </citation>
    <scope>NUCLEOTIDE SEQUENCE [LARGE SCALE GENOMIC DNA]</scope>
    <source>
        <strain evidence="3 4">DSM 40141</strain>
    </source>
</reference>
<evidence type="ECO:0000313" key="4">
    <source>
        <dbReference type="Proteomes" id="UP000540423"/>
    </source>
</evidence>
<dbReference type="AlphaFoldDB" id="A0A7X0HAY6"/>
<proteinExistence type="predicted"/>
<evidence type="ECO:0000256" key="2">
    <source>
        <dbReference type="SAM" id="Phobius"/>
    </source>
</evidence>
<organism evidence="3 4">
    <name type="scientific">Streptomyces candidus</name>
    <dbReference type="NCBI Taxonomy" id="67283"/>
    <lineage>
        <taxon>Bacteria</taxon>
        <taxon>Bacillati</taxon>
        <taxon>Actinomycetota</taxon>
        <taxon>Actinomycetes</taxon>
        <taxon>Kitasatosporales</taxon>
        <taxon>Streptomycetaceae</taxon>
        <taxon>Streptomyces</taxon>
    </lineage>
</organism>
<keyword evidence="4" id="KW-1185">Reference proteome</keyword>
<feature type="region of interest" description="Disordered" evidence="1">
    <location>
        <begin position="340"/>
        <end position="390"/>
    </location>
</feature>
<name>A0A7X0HAY6_9ACTN</name>
<feature type="region of interest" description="Disordered" evidence="1">
    <location>
        <begin position="1"/>
        <end position="26"/>
    </location>
</feature>